<feature type="transmembrane region" description="Helical" evidence="1">
    <location>
        <begin position="15"/>
        <end position="33"/>
    </location>
</feature>
<name>A0A1I6RY93_9EURY</name>
<feature type="transmembrane region" description="Helical" evidence="1">
    <location>
        <begin position="104"/>
        <end position="123"/>
    </location>
</feature>
<evidence type="ECO:0000313" key="2">
    <source>
        <dbReference type="EMBL" id="SFS69705.1"/>
    </source>
</evidence>
<organism evidence="2 3">
    <name type="scientific">Halostagnicola kamekurae</name>
    <dbReference type="NCBI Taxonomy" id="619731"/>
    <lineage>
        <taxon>Archaea</taxon>
        <taxon>Methanobacteriati</taxon>
        <taxon>Methanobacteriota</taxon>
        <taxon>Stenosarchaea group</taxon>
        <taxon>Halobacteria</taxon>
        <taxon>Halobacteriales</taxon>
        <taxon>Natrialbaceae</taxon>
        <taxon>Halostagnicola</taxon>
    </lineage>
</organism>
<gene>
    <name evidence="2" type="ORF">SAMN04488556_2311</name>
</gene>
<keyword evidence="1" id="KW-0472">Membrane</keyword>
<evidence type="ECO:0000313" key="3">
    <source>
        <dbReference type="Proteomes" id="UP000199199"/>
    </source>
</evidence>
<keyword evidence="1" id="KW-1133">Transmembrane helix</keyword>
<dbReference type="EMBL" id="FOZS01000002">
    <property type="protein sequence ID" value="SFS69705.1"/>
    <property type="molecule type" value="Genomic_DNA"/>
</dbReference>
<dbReference type="Proteomes" id="UP000199199">
    <property type="component" value="Unassembled WGS sequence"/>
</dbReference>
<keyword evidence="3" id="KW-1185">Reference proteome</keyword>
<dbReference type="OrthoDB" id="372572at2157"/>
<protein>
    <submittedName>
        <fullName evidence="2">Uncharacterized protein</fullName>
    </submittedName>
</protein>
<feature type="transmembrane region" description="Helical" evidence="1">
    <location>
        <begin position="45"/>
        <end position="66"/>
    </location>
</feature>
<reference evidence="3" key="1">
    <citation type="submission" date="2016-10" db="EMBL/GenBank/DDBJ databases">
        <authorList>
            <person name="Varghese N."/>
            <person name="Submissions S."/>
        </authorList>
    </citation>
    <scope>NUCLEOTIDE SEQUENCE [LARGE SCALE GENOMIC DNA]</scope>
    <source>
        <strain evidence="3">DSM 22427</strain>
    </source>
</reference>
<dbReference type="RefSeq" id="WP_092904711.1">
    <property type="nucleotide sequence ID" value="NZ_FOZS01000002.1"/>
</dbReference>
<dbReference type="AlphaFoldDB" id="A0A1I6RY93"/>
<proteinExistence type="predicted"/>
<keyword evidence="1" id="KW-0812">Transmembrane</keyword>
<accession>A0A1I6RY93</accession>
<feature type="transmembrane region" description="Helical" evidence="1">
    <location>
        <begin position="78"/>
        <end position="98"/>
    </location>
</feature>
<sequence length="137" mass="15058">MEDEIRHSLYRRKNVIWGILLIATAGIVMQPGIESALQGDPTGNWIVDVVLGMLLLTFYFGTRLANWMDQSSTDVFGLSDWTMLFLSAVWIAACALLLSQGFSSIGILGFLLFGSVGVIGMLYKLYSIRISGSTTEI</sequence>
<evidence type="ECO:0000256" key="1">
    <source>
        <dbReference type="SAM" id="Phobius"/>
    </source>
</evidence>